<keyword evidence="2" id="KW-0132">Cell division</keyword>
<proteinExistence type="predicted"/>
<dbReference type="InterPro" id="IPR036390">
    <property type="entry name" value="WH_DNA-bd_sf"/>
</dbReference>
<dbReference type="Pfam" id="PF04079">
    <property type="entry name" value="SMC_ScpB"/>
    <property type="match status" value="1"/>
</dbReference>
<evidence type="ECO:0000256" key="1">
    <source>
        <dbReference type="ARBA" id="ARBA00022490"/>
    </source>
</evidence>
<dbReference type="InterPro" id="IPR036388">
    <property type="entry name" value="WH-like_DNA-bd_sf"/>
</dbReference>
<keyword evidence="3" id="KW-0159">Chromosome partition</keyword>
<dbReference type="STRING" id="1798499.A3C95_01770"/>
<evidence type="ECO:0000256" key="2">
    <source>
        <dbReference type="ARBA" id="ARBA00022618"/>
    </source>
</evidence>
<evidence type="ECO:0000256" key="4">
    <source>
        <dbReference type="ARBA" id="ARBA00023306"/>
    </source>
</evidence>
<name>A0A1F6E410_9BACT</name>
<sequence>MLTPPQALEALLFAAGEPVEKGELMKLLGIDEEGLDMALEALGSALKSRGLAIVEADKEIELRTAPEAANIVKKLRENELSRDLGRAGLETLAVIAYRSGSTRSEIDWVRGVNSSTSVRTLLVRGLVRGDEDERDRRKIRYSLTPEALAHLSVKRGRELPRYSELSQEAEAVALREKANES</sequence>
<protein>
    <recommendedName>
        <fullName evidence="7">SMC-Scp complex subunit ScpB</fullName>
    </recommendedName>
</protein>
<gene>
    <name evidence="5" type="ORF">A3C95_01770</name>
</gene>
<evidence type="ECO:0000256" key="3">
    <source>
        <dbReference type="ARBA" id="ARBA00022829"/>
    </source>
</evidence>
<keyword evidence="4" id="KW-0131">Cell cycle</keyword>
<dbReference type="PANTHER" id="PTHR34298">
    <property type="entry name" value="SEGREGATION AND CONDENSATION PROTEIN B"/>
    <property type="match status" value="1"/>
</dbReference>
<dbReference type="Proteomes" id="UP000177107">
    <property type="component" value="Unassembled WGS sequence"/>
</dbReference>
<dbReference type="SUPFAM" id="SSF46785">
    <property type="entry name" value="Winged helix' DNA-binding domain"/>
    <property type="match status" value="2"/>
</dbReference>
<evidence type="ECO:0000313" key="5">
    <source>
        <dbReference type="EMBL" id="OGG68413.1"/>
    </source>
</evidence>
<dbReference type="GO" id="GO:0051304">
    <property type="term" value="P:chromosome separation"/>
    <property type="evidence" value="ECO:0007669"/>
    <property type="project" value="InterPro"/>
</dbReference>
<evidence type="ECO:0000313" key="6">
    <source>
        <dbReference type="Proteomes" id="UP000177107"/>
    </source>
</evidence>
<dbReference type="GO" id="GO:0051301">
    <property type="term" value="P:cell division"/>
    <property type="evidence" value="ECO:0007669"/>
    <property type="project" value="UniProtKB-KW"/>
</dbReference>
<comment type="caution">
    <text evidence="5">The sequence shown here is derived from an EMBL/GenBank/DDBJ whole genome shotgun (WGS) entry which is preliminary data.</text>
</comment>
<organism evidence="5 6">
    <name type="scientific">Candidatus Kaiserbacteria bacterium RIFCSPHIGHO2_02_FULL_56_30</name>
    <dbReference type="NCBI Taxonomy" id="1798499"/>
    <lineage>
        <taxon>Bacteria</taxon>
        <taxon>Candidatus Kaiseribacteriota</taxon>
    </lineage>
</organism>
<dbReference type="AlphaFoldDB" id="A0A1F6E410"/>
<reference evidence="5 6" key="1">
    <citation type="journal article" date="2016" name="Nat. Commun.">
        <title>Thousands of microbial genomes shed light on interconnected biogeochemical processes in an aquifer system.</title>
        <authorList>
            <person name="Anantharaman K."/>
            <person name="Brown C.T."/>
            <person name="Hug L.A."/>
            <person name="Sharon I."/>
            <person name="Castelle C.J."/>
            <person name="Probst A.J."/>
            <person name="Thomas B.C."/>
            <person name="Singh A."/>
            <person name="Wilkins M.J."/>
            <person name="Karaoz U."/>
            <person name="Brodie E.L."/>
            <person name="Williams K.H."/>
            <person name="Hubbard S.S."/>
            <person name="Banfield J.F."/>
        </authorList>
    </citation>
    <scope>NUCLEOTIDE SEQUENCE [LARGE SCALE GENOMIC DNA]</scope>
</reference>
<accession>A0A1F6E410</accession>
<dbReference type="Gene3D" id="1.10.10.10">
    <property type="entry name" value="Winged helix-like DNA-binding domain superfamily/Winged helix DNA-binding domain"/>
    <property type="match status" value="2"/>
</dbReference>
<dbReference type="PANTHER" id="PTHR34298:SF2">
    <property type="entry name" value="SEGREGATION AND CONDENSATION PROTEIN B"/>
    <property type="match status" value="1"/>
</dbReference>
<dbReference type="EMBL" id="MFLM01000009">
    <property type="protein sequence ID" value="OGG68413.1"/>
    <property type="molecule type" value="Genomic_DNA"/>
</dbReference>
<evidence type="ECO:0008006" key="7">
    <source>
        <dbReference type="Google" id="ProtNLM"/>
    </source>
</evidence>
<dbReference type="InterPro" id="IPR005234">
    <property type="entry name" value="ScpB_csome_segregation"/>
</dbReference>
<keyword evidence="1" id="KW-0963">Cytoplasm</keyword>